<reference evidence="2 3" key="1">
    <citation type="journal article" date="2011" name="J. Bacteriol.">
        <title>Draft genome of the psychrotolerant acidophile Acidithiobacillus ferrivorans SS3.</title>
        <authorList>
            <person name="Liljeqvist M."/>
            <person name="Valdes J."/>
            <person name="Holmes D.S."/>
            <person name="Dopson M."/>
        </authorList>
    </citation>
    <scope>NUCLEOTIDE SEQUENCE [LARGE SCALE GENOMIC DNA]</scope>
    <source>
        <strain evidence="2 3">SS3</strain>
    </source>
</reference>
<keyword evidence="1" id="KW-1133">Transmembrane helix</keyword>
<keyword evidence="1" id="KW-0812">Transmembrane</keyword>
<evidence type="ECO:0000313" key="3">
    <source>
        <dbReference type="Proteomes" id="UP000009220"/>
    </source>
</evidence>
<proteinExistence type="predicted"/>
<evidence type="ECO:0000256" key="1">
    <source>
        <dbReference type="SAM" id="Phobius"/>
    </source>
</evidence>
<organism evidence="2 3">
    <name type="scientific">Acidithiobacillus ferrivorans SS3</name>
    <dbReference type="NCBI Taxonomy" id="743299"/>
    <lineage>
        <taxon>Bacteria</taxon>
        <taxon>Pseudomonadati</taxon>
        <taxon>Pseudomonadota</taxon>
        <taxon>Acidithiobacillia</taxon>
        <taxon>Acidithiobacillales</taxon>
        <taxon>Acidithiobacillaceae</taxon>
        <taxon>Acidithiobacillus</taxon>
    </lineage>
</organism>
<dbReference type="KEGG" id="afi:Acife_2571"/>
<protein>
    <submittedName>
        <fullName evidence="2">Uncharacterized protein</fullName>
    </submittedName>
</protein>
<feature type="transmembrane region" description="Helical" evidence="1">
    <location>
        <begin position="36"/>
        <end position="54"/>
    </location>
</feature>
<gene>
    <name evidence="2" type="ORF">Acife_2571</name>
</gene>
<accession>G0JQM0</accession>
<dbReference type="AlphaFoldDB" id="G0JQM0"/>
<name>G0JQM0_9PROT</name>
<dbReference type="HOGENOM" id="CLU_2893587_0_0_6"/>
<dbReference type="EMBL" id="CP002985">
    <property type="protein sequence ID" value="AEM48659.1"/>
    <property type="molecule type" value="Genomic_DNA"/>
</dbReference>
<keyword evidence="1" id="KW-0472">Membrane</keyword>
<sequence>MLSSANYIHSIPYPSYDQRISERKATFNWIIDSRSGFFALLTVAFVMVALDVFVSTDGMEHV</sequence>
<evidence type="ECO:0000313" key="2">
    <source>
        <dbReference type="EMBL" id="AEM48659.1"/>
    </source>
</evidence>
<dbReference type="STRING" id="743299.Acife_2571"/>
<dbReference type="Proteomes" id="UP000009220">
    <property type="component" value="Chromosome"/>
</dbReference>